<dbReference type="InterPro" id="IPR007813">
    <property type="entry name" value="PilN"/>
</dbReference>
<accession>A0A537KJT9</accession>
<protein>
    <submittedName>
        <fullName evidence="2">PilN domain-containing protein</fullName>
    </submittedName>
</protein>
<feature type="transmembrane region" description="Helical" evidence="1">
    <location>
        <begin position="37"/>
        <end position="58"/>
    </location>
</feature>
<reference evidence="2 3" key="1">
    <citation type="journal article" date="2019" name="Nat. Microbiol.">
        <title>Mediterranean grassland soil C-N compound turnover is dependent on rainfall and depth, and is mediated by genomically divergent microorganisms.</title>
        <authorList>
            <person name="Diamond S."/>
            <person name="Andeer P.F."/>
            <person name="Li Z."/>
            <person name="Crits-Christoph A."/>
            <person name="Burstein D."/>
            <person name="Anantharaman K."/>
            <person name="Lane K.R."/>
            <person name="Thomas B.C."/>
            <person name="Pan C."/>
            <person name="Northen T.R."/>
            <person name="Banfield J.F."/>
        </authorList>
    </citation>
    <scope>NUCLEOTIDE SEQUENCE [LARGE SCALE GENOMIC DNA]</scope>
    <source>
        <strain evidence="2">NP_4</strain>
    </source>
</reference>
<organism evidence="2 3">
    <name type="scientific">Candidatus Segetimicrobium genomatis</name>
    <dbReference type="NCBI Taxonomy" id="2569760"/>
    <lineage>
        <taxon>Bacteria</taxon>
        <taxon>Bacillati</taxon>
        <taxon>Candidatus Sysuimicrobiota</taxon>
        <taxon>Candidatus Sysuimicrobiia</taxon>
        <taxon>Candidatus Sysuimicrobiales</taxon>
        <taxon>Candidatus Segetimicrobiaceae</taxon>
        <taxon>Candidatus Segetimicrobium</taxon>
    </lineage>
</organism>
<sequence>MIEVNLLPGQKRKAPGAGFKLRLPDFGALLANVKDPWLIAAVLAWVIVGGGAAALFVVERAKLAVAESTLETVKAEKRRFDVVIAQKRQSERIRDSLLAEIGVIRSIDADRYIWPHILDQVTKALPPYTWLRAITQVGGVVAPPAAGQAGGPPPAVEDSLANAVRVSIDGRTVDFQAYTTFLRQLQASPWITDVTPNQSNTVIEADRPVTEFNVTMRYKVADSIYIRTVSLLQTVR</sequence>
<evidence type="ECO:0000256" key="1">
    <source>
        <dbReference type="SAM" id="Phobius"/>
    </source>
</evidence>
<evidence type="ECO:0000313" key="3">
    <source>
        <dbReference type="Proteomes" id="UP000319353"/>
    </source>
</evidence>
<name>A0A537KJT9_9BACT</name>
<keyword evidence="1" id="KW-0812">Transmembrane</keyword>
<dbReference type="Pfam" id="PF05137">
    <property type="entry name" value="PilN"/>
    <property type="match status" value="1"/>
</dbReference>
<dbReference type="PANTHER" id="PTHR40278:SF1">
    <property type="entry name" value="DNA UTILIZATION PROTEIN HOFN"/>
    <property type="match status" value="1"/>
</dbReference>
<dbReference type="PANTHER" id="PTHR40278">
    <property type="entry name" value="DNA UTILIZATION PROTEIN HOFN"/>
    <property type="match status" value="1"/>
</dbReference>
<keyword evidence="1" id="KW-1133">Transmembrane helix</keyword>
<gene>
    <name evidence="2" type="ORF">E6H01_14085</name>
</gene>
<dbReference type="Proteomes" id="UP000319353">
    <property type="component" value="Unassembled WGS sequence"/>
</dbReference>
<dbReference type="EMBL" id="VBAL01000268">
    <property type="protein sequence ID" value="TMI96039.1"/>
    <property type="molecule type" value="Genomic_DNA"/>
</dbReference>
<evidence type="ECO:0000313" key="2">
    <source>
        <dbReference type="EMBL" id="TMI96039.1"/>
    </source>
</evidence>
<proteinExistence type="predicted"/>
<comment type="caution">
    <text evidence="2">The sequence shown here is derived from an EMBL/GenBank/DDBJ whole genome shotgun (WGS) entry which is preliminary data.</text>
</comment>
<keyword evidence="1" id="KW-0472">Membrane</keyword>
<dbReference type="InterPro" id="IPR052534">
    <property type="entry name" value="Extracell_DNA_Util/SecSys_Comp"/>
</dbReference>
<dbReference type="AlphaFoldDB" id="A0A537KJT9"/>